<keyword evidence="11" id="KW-1185">Reference proteome</keyword>
<dbReference type="Pfam" id="PF00459">
    <property type="entry name" value="Inositol_P"/>
    <property type="match status" value="1"/>
</dbReference>
<feature type="binding site" evidence="7">
    <location>
        <position position="141"/>
    </location>
    <ligand>
        <name>Mg(2+)</name>
        <dbReference type="ChEBI" id="CHEBI:18420"/>
        <label>1</label>
        <note>catalytic</note>
    </ligand>
</feature>
<evidence type="ECO:0000256" key="5">
    <source>
        <dbReference type="ARBA" id="ARBA00022801"/>
    </source>
</evidence>
<name>A0A5B8MDV9_9CHLO</name>
<dbReference type="Gene3D" id="3.40.190.80">
    <property type="match status" value="1"/>
</dbReference>
<dbReference type="EC" id="3.1.3.25" evidence="8"/>
<feature type="compositionally biased region" description="Basic residues" evidence="9">
    <location>
        <begin position="13"/>
        <end position="22"/>
    </location>
</feature>
<dbReference type="InterPro" id="IPR020550">
    <property type="entry name" value="Inositol_monophosphatase_CS"/>
</dbReference>
<keyword evidence="6 7" id="KW-0460">Magnesium</keyword>
<dbReference type="PANTHER" id="PTHR20854:SF17">
    <property type="entry name" value="PHOSPHATASE IMPL1, CHLOROPLASTIC"/>
    <property type="match status" value="1"/>
</dbReference>
<dbReference type="SUPFAM" id="SSF56655">
    <property type="entry name" value="Carbohydrate phosphatase"/>
    <property type="match status" value="1"/>
</dbReference>
<evidence type="ECO:0000256" key="8">
    <source>
        <dbReference type="RuleBase" id="RU364068"/>
    </source>
</evidence>
<dbReference type="PRINTS" id="PR00377">
    <property type="entry name" value="IMPHPHTASES"/>
</dbReference>
<dbReference type="InterPro" id="IPR000760">
    <property type="entry name" value="Inositol_monophosphatase-like"/>
</dbReference>
<evidence type="ECO:0000256" key="7">
    <source>
        <dbReference type="PIRSR" id="PIRSR600760-2"/>
    </source>
</evidence>
<evidence type="ECO:0000256" key="6">
    <source>
        <dbReference type="ARBA" id="ARBA00022842"/>
    </source>
</evidence>
<dbReference type="Gene3D" id="3.30.540.10">
    <property type="entry name" value="Fructose-1,6-Bisphosphatase, subunit A, domain 1"/>
    <property type="match status" value="1"/>
</dbReference>
<evidence type="ECO:0000256" key="4">
    <source>
        <dbReference type="ARBA" id="ARBA00022723"/>
    </source>
</evidence>
<organism evidence="10 11">
    <name type="scientific">Chloropicon primus</name>
    <dbReference type="NCBI Taxonomy" id="1764295"/>
    <lineage>
        <taxon>Eukaryota</taxon>
        <taxon>Viridiplantae</taxon>
        <taxon>Chlorophyta</taxon>
        <taxon>Chloropicophyceae</taxon>
        <taxon>Chloropicales</taxon>
        <taxon>Chloropicaceae</taxon>
        <taxon>Chloropicon</taxon>
    </lineage>
</organism>
<keyword evidence="4 7" id="KW-0479">Metal-binding</keyword>
<comment type="catalytic activity">
    <reaction evidence="8">
        <text>a myo-inositol phosphate + H2O = myo-inositol + phosphate</text>
        <dbReference type="Rhea" id="RHEA:24056"/>
        <dbReference type="ChEBI" id="CHEBI:15377"/>
        <dbReference type="ChEBI" id="CHEBI:17268"/>
        <dbReference type="ChEBI" id="CHEBI:43474"/>
        <dbReference type="ChEBI" id="CHEBI:84139"/>
        <dbReference type="EC" id="3.1.3.25"/>
    </reaction>
</comment>
<evidence type="ECO:0000313" key="10">
    <source>
        <dbReference type="EMBL" id="QDZ18623.1"/>
    </source>
</evidence>
<dbReference type="Proteomes" id="UP000316726">
    <property type="component" value="Chromosome 2"/>
</dbReference>
<evidence type="ECO:0000256" key="2">
    <source>
        <dbReference type="ARBA" id="ARBA00005152"/>
    </source>
</evidence>
<evidence type="ECO:0000256" key="3">
    <source>
        <dbReference type="ARBA" id="ARBA00009759"/>
    </source>
</evidence>
<comment type="pathway">
    <text evidence="2 8">Polyol metabolism; myo-inositol biosynthesis; myo-inositol from D-glucose 6-phosphate: step 2/2.</text>
</comment>
<dbReference type="GO" id="GO:0008934">
    <property type="term" value="F:inositol monophosphate 1-phosphatase activity"/>
    <property type="evidence" value="ECO:0007669"/>
    <property type="project" value="InterPro"/>
</dbReference>
<dbReference type="PANTHER" id="PTHR20854">
    <property type="entry name" value="INOSITOL MONOPHOSPHATASE"/>
    <property type="match status" value="1"/>
</dbReference>
<dbReference type="GO" id="GO:0006021">
    <property type="term" value="P:inositol biosynthetic process"/>
    <property type="evidence" value="ECO:0007669"/>
    <property type="project" value="UniProtKB-UniPathway"/>
</dbReference>
<gene>
    <name evidence="10" type="ORF">A3770_02p11410</name>
</gene>
<dbReference type="GO" id="GO:0046854">
    <property type="term" value="P:phosphatidylinositol phosphate biosynthetic process"/>
    <property type="evidence" value="ECO:0007669"/>
    <property type="project" value="InterPro"/>
</dbReference>
<feature type="region of interest" description="Disordered" evidence="9">
    <location>
        <begin position="1"/>
        <end position="22"/>
    </location>
</feature>
<comment type="similarity">
    <text evidence="3 8">Belongs to the inositol monophosphatase superfamily.</text>
</comment>
<dbReference type="UniPathway" id="UPA00823">
    <property type="reaction ID" value="UER00788"/>
</dbReference>
<dbReference type="FunFam" id="3.40.190.80:FF:000002">
    <property type="entry name" value="Inositol-1-monophosphatase"/>
    <property type="match status" value="1"/>
</dbReference>
<protein>
    <recommendedName>
        <fullName evidence="8">Inositol-1-monophosphatase</fullName>
        <ecNumber evidence="8">3.1.3.25</ecNumber>
    </recommendedName>
</protein>
<evidence type="ECO:0000256" key="1">
    <source>
        <dbReference type="ARBA" id="ARBA00001946"/>
    </source>
</evidence>
<proteinExistence type="inferred from homology"/>
<feature type="binding site" evidence="7">
    <location>
        <position position="142"/>
    </location>
    <ligand>
        <name>Mg(2+)</name>
        <dbReference type="ChEBI" id="CHEBI:18420"/>
        <label>1</label>
        <note>catalytic</note>
    </ligand>
</feature>
<feature type="binding site" evidence="7">
    <location>
        <position position="139"/>
    </location>
    <ligand>
        <name>Mg(2+)</name>
        <dbReference type="ChEBI" id="CHEBI:18420"/>
        <label>1</label>
        <note>catalytic</note>
    </ligand>
</feature>
<reference evidence="10 11" key="1">
    <citation type="submission" date="2018-07" db="EMBL/GenBank/DDBJ databases">
        <title>The complete nuclear genome of the prasinophyte Chloropicon primus (CCMP1205).</title>
        <authorList>
            <person name="Pombert J.-F."/>
            <person name="Otis C."/>
            <person name="Turmel M."/>
            <person name="Lemieux C."/>
        </authorList>
    </citation>
    <scope>NUCLEOTIDE SEQUENCE [LARGE SCALE GENOMIC DNA]</scope>
    <source>
        <strain evidence="10 11">CCMP1205</strain>
    </source>
</reference>
<sequence>MRMGTGTGTSRPPRWRVGRSRRSVKGLVGRRQRGGFICPRALPVELDLGLDGVDVPFLRDTASEAARIGSQVIWEALDKPVEGLETKRNASDLVTRTDKMTEDAILAYLRRELGGDHMILGEEGGYTGNPESAFLWCIDPLDGTTNFAHGFPSFATSVGLLYKGVAVAGSVVEFTGGPSCWGTRAYAVGRGLGATCNGEPISVSDRDSVQDALLVTGFGYDHGEAWAMNMDFFKHFTDVSRGVRRLGAAAADLCQVALGVTEAYHEFYLKPWDVCAGVLIVEESGGKVTTLDGRPYTVFDKSLLASNGLVHEEMMHHIAPRVETLSVSEELKERWFIPDGYEAIEATPSSSSSS</sequence>
<dbReference type="PROSITE" id="PS00630">
    <property type="entry name" value="IMP_2"/>
    <property type="match status" value="1"/>
</dbReference>
<dbReference type="InterPro" id="IPR033942">
    <property type="entry name" value="IMPase"/>
</dbReference>
<dbReference type="InterPro" id="IPR020583">
    <property type="entry name" value="Inositol_monoP_metal-BS"/>
</dbReference>
<feature type="binding site" evidence="7">
    <location>
        <position position="122"/>
    </location>
    <ligand>
        <name>Mg(2+)</name>
        <dbReference type="ChEBI" id="CHEBI:18420"/>
        <label>1</label>
        <note>catalytic</note>
    </ligand>
</feature>
<accession>A0A5B8MDV9</accession>
<dbReference type="STRING" id="1764295.A0A5B8MDV9"/>
<dbReference type="PROSITE" id="PS00629">
    <property type="entry name" value="IMP_1"/>
    <property type="match status" value="1"/>
</dbReference>
<dbReference type="CDD" id="cd01639">
    <property type="entry name" value="IMPase"/>
    <property type="match status" value="1"/>
</dbReference>
<dbReference type="OrthoDB" id="10254945at2759"/>
<dbReference type="GO" id="GO:0007165">
    <property type="term" value="P:signal transduction"/>
    <property type="evidence" value="ECO:0007669"/>
    <property type="project" value="TreeGrafter"/>
</dbReference>
<evidence type="ECO:0000313" key="11">
    <source>
        <dbReference type="Proteomes" id="UP000316726"/>
    </source>
</evidence>
<dbReference type="EMBL" id="CP031035">
    <property type="protein sequence ID" value="QDZ18623.1"/>
    <property type="molecule type" value="Genomic_DNA"/>
</dbReference>
<evidence type="ECO:0000256" key="9">
    <source>
        <dbReference type="SAM" id="MobiDB-lite"/>
    </source>
</evidence>
<dbReference type="AlphaFoldDB" id="A0A5B8MDV9"/>
<dbReference type="GO" id="GO:0046872">
    <property type="term" value="F:metal ion binding"/>
    <property type="evidence" value="ECO:0007669"/>
    <property type="project" value="UniProtKB-KW"/>
</dbReference>
<feature type="binding site" evidence="7">
    <location>
        <position position="273"/>
    </location>
    <ligand>
        <name>Mg(2+)</name>
        <dbReference type="ChEBI" id="CHEBI:18420"/>
        <label>1</label>
        <note>catalytic</note>
    </ligand>
</feature>
<keyword evidence="5 8" id="KW-0378">Hydrolase</keyword>
<comment type="cofactor">
    <cofactor evidence="1 7 8">
        <name>Mg(2+)</name>
        <dbReference type="ChEBI" id="CHEBI:18420"/>
    </cofactor>
</comment>